<organism evidence="2">
    <name type="scientific">hydrothermal vent metagenome</name>
    <dbReference type="NCBI Taxonomy" id="652676"/>
    <lineage>
        <taxon>unclassified sequences</taxon>
        <taxon>metagenomes</taxon>
        <taxon>ecological metagenomes</taxon>
    </lineage>
</organism>
<feature type="compositionally biased region" description="Basic and acidic residues" evidence="1">
    <location>
        <begin position="267"/>
        <end position="276"/>
    </location>
</feature>
<reference evidence="2" key="1">
    <citation type="submission" date="2016-10" db="EMBL/GenBank/DDBJ databases">
        <authorList>
            <person name="de Groot N.N."/>
        </authorList>
    </citation>
    <scope>NUCLEOTIDE SEQUENCE</scope>
</reference>
<feature type="region of interest" description="Disordered" evidence="1">
    <location>
        <begin position="328"/>
        <end position="363"/>
    </location>
</feature>
<evidence type="ECO:0000313" key="2">
    <source>
        <dbReference type="EMBL" id="SFV74796.1"/>
    </source>
</evidence>
<sequence length="397" mass="45326">MNILLLNDNPIVNKLVTLSAKKTSDELEIAGSIEDITKEHYDLIIVDDAKYTPTIMEELQQKISFSTSLCIIAKNSENATEFSHTIKKPFLPTDLIKLFVSVKKEIDTQDIDTTLPENKQELSQEEPFSENDELSFEELPDDLSSLDDELPDELSSLDELNDDFSLDDEPSLEENDEHSLEDELPDELSLDDEPSLEENNEHSLEDELPDELSLDDEPSLEENDEHSLEDEDLLQEHQPILDKEEIQEVQELLEDEDNFQEEDEEKVSENLDKEDTMENENIETQIEDALNELDENDLSSEISEDTLSDLDSLDPKEIKLALGEEIDEENEDFSLPNELHIEEEQGEEQGEEETKTEQFEQDDEVKAIQDLLKALKAIKNTPSLKGMKISLNISTGD</sequence>
<proteinExistence type="predicted"/>
<feature type="region of interest" description="Disordered" evidence="1">
    <location>
        <begin position="111"/>
        <end position="135"/>
    </location>
</feature>
<feature type="compositionally biased region" description="Acidic residues" evidence="1">
    <location>
        <begin position="123"/>
        <end position="135"/>
    </location>
</feature>
<feature type="region of interest" description="Disordered" evidence="1">
    <location>
        <begin position="291"/>
        <end position="310"/>
    </location>
</feature>
<feature type="compositionally biased region" description="Acidic residues" evidence="1">
    <location>
        <begin position="160"/>
        <end position="198"/>
    </location>
</feature>
<evidence type="ECO:0000256" key="1">
    <source>
        <dbReference type="SAM" id="MobiDB-lite"/>
    </source>
</evidence>
<feature type="region of interest" description="Disordered" evidence="1">
    <location>
        <begin position="160"/>
        <end position="282"/>
    </location>
</feature>
<accession>A0A1W1D308</accession>
<gene>
    <name evidence="2" type="ORF">MNB_SM-3-691</name>
</gene>
<feature type="compositionally biased region" description="Acidic residues" evidence="1">
    <location>
        <begin position="247"/>
        <end position="266"/>
    </location>
</feature>
<dbReference type="AlphaFoldDB" id="A0A1W1D308"/>
<dbReference type="EMBL" id="FPHP01000004">
    <property type="protein sequence ID" value="SFV74796.1"/>
    <property type="molecule type" value="Genomic_DNA"/>
</dbReference>
<feature type="compositionally biased region" description="Acidic residues" evidence="1">
    <location>
        <begin position="206"/>
        <end position="233"/>
    </location>
</feature>
<protein>
    <submittedName>
        <fullName evidence="2">Highly acidic protein</fullName>
    </submittedName>
</protein>
<name>A0A1W1D308_9ZZZZ</name>